<dbReference type="PANTHER" id="PTHR12526">
    <property type="entry name" value="GLYCOSYLTRANSFERASE"/>
    <property type="match status" value="1"/>
</dbReference>
<evidence type="ECO:0000313" key="2">
    <source>
        <dbReference type="Proteomes" id="UP001301869"/>
    </source>
</evidence>
<reference evidence="1 2" key="1">
    <citation type="submission" date="2023-03" db="EMBL/GenBank/DDBJ databases">
        <title>Halomonas sp. nov., isolated from Korean tranditional fermented seafood 'Jeotgal'.</title>
        <authorList>
            <person name="Kim B."/>
            <person name="Shin N.-R."/>
        </authorList>
    </citation>
    <scope>NUCLEOTIDE SEQUENCE [LARGE SCALE GENOMIC DNA]</scope>
    <source>
        <strain evidence="1 2">SG2L-4</strain>
    </source>
</reference>
<dbReference type="Pfam" id="PF13692">
    <property type="entry name" value="Glyco_trans_1_4"/>
    <property type="match status" value="1"/>
</dbReference>
<proteinExistence type="predicted"/>
<gene>
    <name evidence="1" type="ORF">P1P91_15000</name>
</gene>
<name>A0ABY9YZ87_9GAMM</name>
<dbReference type="CDD" id="cd03801">
    <property type="entry name" value="GT4_PimA-like"/>
    <property type="match status" value="1"/>
</dbReference>
<sequence length="353" mass="38567">MHIIHANLARGFRGGERQTVLLIQALADKPGVASQTLVCRPQSPLRDALAATPGVRFVSARHPLAGHRRAGGATLVHAHEARAVHWAWLHRRLYKTPYLITRRVDTPVKRKRSNQAFYRDAYRCVALSRVIAAEIQPLSPHPVVQIPSAYTPLTPDPEIARGFHARYPGCFLVGHAGALVDRHKGQRVLLDAARRLRHTQPDMRFVFFGRGEDEAALKEESAGLENVVWAGFKTDIGSYLPALDVFAFPSRNEGLGSVLLDAMHAGVPVVASQVGGIPDIVRDGDTGLLFPPGDGAALAERLTRLRDAALRQTLAEQAGRRLADYSPDAMANAYLALYAPLFQSRTARASSET</sequence>
<organism evidence="1 2">
    <name type="scientific">Halomonas piscis</name>
    <dbReference type="NCBI Taxonomy" id="3031727"/>
    <lineage>
        <taxon>Bacteria</taxon>
        <taxon>Pseudomonadati</taxon>
        <taxon>Pseudomonadota</taxon>
        <taxon>Gammaproteobacteria</taxon>
        <taxon>Oceanospirillales</taxon>
        <taxon>Halomonadaceae</taxon>
        <taxon>Halomonas</taxon>
    </lineage>
</organism>
<evidence type="ECO:0000313" key="1">
    <source>
        <dbReference type="EMBL" id="WNK20096.1"/>
    </source>
</evidence>
<dbReference type="Proteomes" id="UP001301869">
    <property type="component" value="Chromosome"/>
</dbReference>
<dbReference type="SUPFAM" id="SSF53756">
    <property type="entry name" value="UDP-Glycosyltransferase/glycogen phosphorylase"/>
    <property type="match status" value="1"/>
</dbReference>
<dbReference type="EMBL" id="CP119391">
    <property type="protein sequence ID" value="WNK20096.1"/>
    <property type="molecule type" value="Genomic_DNA"/>
</dbReference>
<dbReference type="Gene3D" id="3.40.50.2000">
    <property type="entry name" value="Glycogen Phosphorylase B"/>
    <property type="match status" value="2"/>
</dbReference>
<protein>
    <submittedName>
        <fullName evidence="1">Glycosyltransferase family 4 protein</fullName>
    </submittedName>
</protein>
<dbReference type="RefSeq" id="WP_311883651.1">
    <property type="nucleotide sequence ID" value="NZ_CP119391.1"/>
</dbReference>
<keyword evidence="2" id="KW-1185">Reference proteome</keyword>
<accession>A0ABY9YZ87</accession>